<gene>
    <name evidence="2" type="ORF">PGLA1383_LOCUS33603</name>
</gene>
<feature type="non-terminal residue" evidence="2">
    <location>
        <position position="192"/>
    </location>
</feature>
<comment type="caution">
    <text evidence="2">The sequence shown here is derived from an EMBL/GenBank/DDBJ whole genome shotgun (WGS) entry which is preliminary data.</text>
</comment>
<feature type="region of interest" description="Disordered" evidence="1">
    <location>
        <begin position="1"/>
        <end position="65"/>
    </location>
</feature>
<organism evidence="2 3">
    <name type="scientific">Polarella glacialis</name>
    <name type="common">Dinoflagellate</name>
    <dbReference type="NCBI Taxonomy" id="89957"/>
    <lineage>
        <taxon>Eukaryota</taxon>
        <taxon>Sar</taxon>
        <taxon>Alveolata</taxon>
        <taxon>Dinophyceae</taxon>
        <taxon>Suessiales</taxon>
        <taxon>Suessiaceae</taxon>
        <taxon>Polarella</taxon>
    </lineage>
</organism>
<evidence type="ECO:0000256" key="1">
    <source>
        <dbReference type="SAM" id="MobiDB-lite"/>
    </source>
</evidence>
<evidence type="ECO:0000313" key="3">
    <source>
        <dbReference type="Proteomes" id="UP000654075"/>
    </source>
</evidence>
<keyword evidence="3" id="KW-1185">Reference proteome</keyword>
<name>A0A813FQ62_POLGL</name>
<proteinExistence type="predicted"/>
<dbReference type="Proteomes" id="UP000654075">
    <property type="component" value="Unassembled WGS sequence"/>
</dbReference>
<dbReference type="EMBL" id="CAJNNV010025739">
    <property type="protein sequence ID" value="CAE8615896.1"/>
    <property type="molecule type" value="Genomic_DNA"/>
</dbReference>
<evidence type="ECO:0000313" key="2">
    <source>
        <dbReference type="EMBL" id="CAE8615896.1"/>
    </source>
</evidence>
<feature type="compositionally biased region" description="Polar residues" evidence="1">
    <location>
        <begin position="47"/>
        <end position="57"/>
    </location>
</feature>
<reference evidence="2" key="1">
    <citation type="submission" date="2021-02" db="EMBL/GenBank/DDBJ databases">
        <authorList>
            <person name="Dougan E. K."/>
            <person name="Rhodes N."/>
            <person name="Thang M."/>
            <person name="Chan C."/>
        </authorList>
    </citation>
    <scope>NUCLEOTIDE SEQUENCE</scope>
</reference>
<protein>
    <submittedName>
        <fullName evidence="2">Uncharacterized protein</fullName>
    </submittedName>
</protein>
<sequence length="192" mass="20554">ATFEPPSLSSTIAVQPPTQPEEPPQAQQYSSSAKRGTLPLKEALLPKTSTSGSSNERWSSKAPCHNYSYAKPPSVKTLLRPNAVEEDEEEEEEELRKFWGLQVSKDKLICAKLCCARLSCSWSCKLLVLVAAVQGLFFTGPLSQPLWIPISRRAACGSCGDAGGCPISMGSKAPLAVTLAHGKGAFYMKPGG</sequence>
<dbReference type="AlphaFoldDB" id="A0A813FQ62"/>
<accession>A0A813FQ62</accession>